<dbReference type="Proteomes" id="UP000016662">
    <property type="component" value="Unassembled WGS sequence"/>
</dbReference>
<accession>U2KFE9</accession>
<comment type="caution">
    <text evidence="1">The sequence shown here is derived from an EMBL/GenBank/DDBJ whole genome shotgun (WGS) entry which is preliminary data.</text>
</comment>
<evidence type="ECO:0000313" key="1">
    <source>
        <dbReference type="EMBL" id="ERJ97256.1"/>
    </source>
</evidence>
<organism evidence="1 2">
    <name type="scientific">Ruminococcus callidus ATCC 27760</name>
    <dbReference type="NCBI Taxonomy" id="411473"/>
    <lineage>
        <taxon>Bacteria</taxon>
        <taxon>Bacillati</taxon>
        <taxon>Bacillota</taxon>
        <taxon>Clostridia</taxon>
        <taxon>Eubacteriales</taxon>
        <taxon>Oscillospiraceae</taxon>
        <taxon>Ruminococcus</taxon>
    </lineage>
</organism>
<dbReference type="EMBL" id="AWVF01000031">
    <property type="protein sequence ID" value="ERJ97256.1"/>
    <property type="molecule type" value="Genomic_DNA"/>
</dbReference>
<dbReference type="STRING" id="411473.RUMCAL_00328"/>
<protein>
    <submittedName>
        <fullName evidence="1">Uncharacterized protein</fullName>
    </submittedName>
</protein>
<sequence>MIMSFGNDVEFRRYLESSENVYADVSRIAREARSLANDMNNKLLHSDAITCAVHGTSPECEMWRDAEDEYEATVIRDMFCSIEDKAVCDAVYDSYYDSKDARHLIYVYNEIKDKPRQARVRILTRMLWYKLQA</sequence>
<proteinExistence type="predicted"/>
<dbReference type="HOGENOM" id="CLU_1905200_0_0_9"/>
<dbReference type="AlphaFoldDB" id="U2KFE9"/>
<gene>
    <name evidence="1" type="ORF">RUMCAL_00328</name>
</gene>
<reference evidence="1 2" key="1">
    <citation type="submission" date="2013-07" db="EMBL/GenBank/DDBJ databases">
        <authorList>
            <person name="Weinstock G."/>
            <person name="Sodergren E."/>
            <person name="Wylie T."/>
            <person name="Fulton L."/>
            <person name="Fulton R."/>
            <person name="Fronick C."/>
            <person name="O'Laughlin M."/>
            <person name="Godfrey J."/>
            <person name="Miner T."/>
            <person name="Herter B."/>
            <person name="Appelbaum E."/>
            <person name="Cordes M."/>
            <person name="Lek S."/>
            <person name="Wollam A."/>
            <person name="Pepin K.H."/>
            <person name="Palsikar V.B."/>
            <person name="Mitreva M."/>
            <person name="Wilson R.K."/>
        </authorList>
    </citation>
    <scope>NUCLEOTIDE SEQUENCE [LARGE SCALE GENOMIC DNA]</scope>
    <source>
        <strain evidence="1 2">ATCC 27760</strain>
    </source>
</reference>
<name>U2KFE9_9FIRM</name>
<keyword evidence="2" id="KW-1185">Reference proteome</keyword>
<evidence type="ECO:0000313" key="2">
    <source>
        <dbReference type="Proteomes" id="UP000016662"/>
    </source>
</evidence>